<evidence type="ECO:0008006" key="3">
    <source>
        <dbReference type="Google" id="ProtNLM"/>
    </source>
</evidence>
<gene>
    <name evidence="1" type="ORF">ESB13_00075</name>
</gene>
<proteinExistence type="predicted"/>
<sequence>MRSGFTMFCVVLTFCCNAQREHKINPEVQPYIDTLFKQIVDVDHFSDKTFRRETYYINKILSIDSFDNSANYMKAQIFAYNGAYDSAINILSRQIKHHNWPNNRIFRSALYDITGDSTAALADYKYILRENERLLKTSDEVQKSLGCLYQIALMKLLSGENKGKVLVEYDKASKPFDSIDTRARIAVVKKGIVYFNKEQFLGTYRTGGVGRKR</sequence>
<reference evidence="1 2" key="1">
    <citation type="submission" date="2019-01" db="EMBL/GenBank/DDBJ databases">
        <title>Filimonas sp. strain TTM-71.</title>
        <authorList>
            <person name="Chen W.-M."/>
        </authorList>
    </citation>
    <scope>NUCLEOTIDE SEQUENCE [LARGE SCALE GENOMIC DNA]</scope>
    <source>
        <strain evidence="1 2">TTM-71</strain>
    </source>
</reference>
<evidence type="ECO:0000313" key="1">
    <source>
        <dbReference type="EMBL" id="RXK85262.1"/>
    </source>
</evidence>
<dbReference type="RefSeq" id="WP_129001014.1">
    <property type="nucleotide sequence ID" value="NZ_SDHZ01000001.1"/>
</dbReference>
<organism evidence="1 2">
    <name type="scientific">Filimonas effusa</name>
    <dbReference type="NCBI Taxonomy" id="2508721"/>
    <lineage>
        <taxon>Bacteria</taxon>
        <taxon>Pseudomonadati</taxon>
        <taxon>Bacteroidota</taxon>
        <taxon>Chitinophagia</taxon>
        <taxon>Chitinophagales</taxon>
        <taxon>Chitinophagaceae</taxon>
        <taxon>Filimonas</taxon>
    </lineage>
</organism>
<dbReference type="OrthoDB" id="9925387at2"/>
<evidence type="ECO:0000313" key="2">
    <source>
        <dbReference type="Proteomes" id="UP000290545"/>
    </source>
</evidence>
<dbReference type="Proteomes" id="UP000290545">
    <property type="component" value="Unassembled WGS sequence"/>
</dbReference>
<name>A0A4Q1D7L4_9BACT</name>
<dbReference type="InterPro" id="IPR011990">
    <property type="entry name" value="TPR-like_helical_dom_sf"/>
</dbReference>
<dbReference type="Gene3D" id="1.25.40.10">
    <property type="entry name" value="Tetratricopeptide repeat domain"/>
    <property type="match status" value="1"/>
</dbReference>
<dbReference type="AlphaFoldDB" id="A0A4Q1D7L4"/>
<accession>A0A4Q1D7L4</accession>
<keyword evidence="2" id="KW-1185">Reference proteome</keyword>
<dbReference type="EMBL" id="SDHZ01000001">
    <property type="protein sequence ID" value="RXK85262.1"/>
    <property type="molecule type" value="Genomic_DNA"/>
</dbReference>
<protein>
    <recommendedName>
        <fullName evidence="3">Tetratricopeptide repeat protein</fullName>
    </recommendedName>
</protein>
<dbReference type="SUPFAM" id="SSF48452">
    <property type="entry name" value="TPR-like"/>
    <property type="match status" value="1"/>
</dbReference>
<comment type="caution">
    <text evidence="1">The sequence shown here is derived from an EMBL/GenBank/DDBJ whole genome shotgun (WGS) entry which is preliminary data.</text>
</comment>